<proteinExistence type="predicted"/>
<protein>
    <submittedName>
        <fullName evidence="1">Uncharacterized protein</fullName>
    </submittedName>
</protein>
<gene>
    <name evidence="1" type="ORF">QR680_018858</name>
</gene>
<organism evidence="1 2">
    <name type="scientific">Steinernema hermaphroditum</name>
    <dbReference type="NCBI Taxonomy" id="289476"/>
    <lineage>
        <taxon>Eukaryota</taxon>
        <taxon>Metazoa</taxon>
        <taxon>Ecdysozoa</taxon>
        <taxon>Nematoda</taxon>
        <taxon>Chromadorea</taxon>
        <taxon>Rhabditida</taxon>
        <taxon>Tylenchina</taxon>
        <taxon>Panagrolaimomorpha</taxon>
        <taxon>Strongyloidoidea</taxon>
        <taxon>Steinernematidae</taxon>
        <taxon>Steinernema</taxon>
    </lineage>
</organism>
<sequence length="90" mass="10282">MDWGGAYGSRVPVEELDKLAVLAKVSTRPRAVARKSYPSYGQHVPSSHRHARSFIKSYYRTWTAKRRKRRRSLEIVTAKSNLRTVSPAVP</sequence>
<dbReference type="AlphaFoldDB" id="A0AA39HJ80"/>
<dbReference type="Proteomes" id="UP001175271">
    <property type="component" value="Unassembled WGS sequence"/>
</dbReference>
<dbReference type="EMBL" id="JAUCMV010000004">
    <property type="protein sequence ID" value="KAK0406870.1"/>
    <property type="molecule type" value="Genomic_DNA"/>
</dbReference>
<keyword evidence="2" id="KW-1185">Reference proteome</keyword>
<name>A0AA39HJ80_9BILA</name>
<reference evidence="1" key="1">
    <citation type="submission" date="2023-06" db="EMBL/GenBank/DDBJ databases">
        <title>Genomic analysis of the entomopathogenic nematode Steinernema hermaphroditum.</title>
        <authorList>
            <person name="Schwarz E.M."/>
            <person name="Heppert J.K."/>
            <person name="Baniya A."/>
            <person name="Schwartz H.T."/>
            <person name="Tan C.-H."/>
            <person name="Antoshechkin I."/>
            <person name="Sternberg P.W."/>
            <person name="Goodrich-Blair H."/>
            <person name="Dillman A.R."/>
        </authorList>
    </citation>
    <scope>NUCLEOTIDE SEQUENCE</scope>
    <source>
        <strain evidence="1">PS9179</strain>
        <tissue evidence="1">Whole animal</tissue>
    </source>
</reference>
<evidence type="ECO:0000313" key="1">
    <source>
        <dbReference type="EMBL" id="KAK0406870.1"/>
    </source>
</evidence>
<accession>A0AA39HJ80</accession>
<evidence type="ECO:0000313" key="2">
    <source>
        <dbReference type="Proteomes" id="UP001175271"/>
    </source>
</evidence>
<comment type="caution">
    <text evidence="1">The sequence shown here is derived from an EMBL/GenBank/DDBJ whole genome shotgun (WGS) entry which is preliminary data.</text>
</comment>